<protein>
    <submittedName>
        <fullName evidence="1">Uncharacterized protein</fullName>
    </submittedName>
</protein>
<proteinExistence type="predicted"/>
<dbReference type="Gene3D" id="3.90.1640.30">
    <property type="match status" value="1"/>
</dbReference>
<keyword evidence="2" id="KW-1185">Reference proteome</keyword>
<dbReference type="SUPFAM" id="SSF64182">
    <property type="entry name" value="DHH phosphoesterases"/>
    <property type="match status" value="1"/>
</dbReference>
<sequence>MVYTYLRSLQRGVDSTVSQKYTHKAILRIMKAVNDREKILIYGKGNREGICSIAILILVLRYFNADFDYFLVPQGGSRENFIADARTHLDFFTPGVMVSLNEGFTRSVRETLDDGETDLVSIGHGDHTMEYAFSVEGDTILKNVFTFSKELSINYDTRNIYRYIDLVYLGSEETDVSRDEVLSMGLNRLHVSNNYGIRSLKKLNSCDEAGLRNLLTPRDNPGSMVDNSRIIIELLTTEDMNRAEQIAKYLIKSR</sequence>
<dbReference type="InterPro" id="IPR038763">
    <property type="entry name" value="DHH_sf"/>
</dbReference>
<evidence type="ECO:0000313" key="1">
    <source>
        <dbReference type="EMBL" id="MBR0575383.1"/>
    </source>
</evidence>
<comment type="caution">
    <text evidence="1">The sequence shown here is derived from an EMBL/GenBank/DDBJ whole genome shotgun (WGS) entry which is preliminary data.</text>
</comment>
<dbReference type="Proteomes" id="UP000675379">
    <property type="component" value="Unassembled WGS sequence"/>
</dbReference>
<organism evidence="1 2">
    <name type="scientific">Proteiniclasticum sediminis</name>
    <dbReference type="NCBI Taxonomy" id="2804028"/>
    <lineage>
        <taxon>Bacteria</taxon>
        <taxon>Bacillati</taxon>
        <taxon>Bacillota</taxon>
        <taxon>Clostridia</taxon>
        <taxon>Eubacteriales</taxon>
        <taxon>Clostridiaceae</taxon>
        <taxon>Proteiniclasticum</taxon>
    </lineage>
</organism>
<evidence type="ECO:0000313" key="2">
    <source>
        <dbReference type="Proteomes" id="UP000675379"/>
    </source>
</evidence>
<gene>
    <name evidence="1" type="ORF">KCG48_03415</name>
</gene>
<dbReference type="EMBL" id="JAGSCS010000003">
    <property type="protein sequence ID" value="MBR0575383.1"/>
    <property type="molecule type" value="Genomic_DNA"/>
</dbReference>
<accession>A0A941HQE0</accession>
<dbReference type="RefSeq" id="WP_211799906.1">
    <property type="nucleotide sequence ID" value="NZ_JAGSCS010000003.1"/>
</dbReference>
<dbReference type="AlphaFoldDB" id="A0A941HQE0"/>
<reference evidence="1" key="1">
    <citation type="submission" date="2021-04" db="EMBL/GenBank/DDBJ databases">
        <title>Proteiniclasticum sedimins sp. nov., an obligate anaerobic bacterium isolated from anaerobic sludge.</title>
        <authorList>
            <person name="Liu J."/>
        </authorList>
    </citation>
    <scope>NUCLEOTIDE SEQUENCE</scope>
    <source>
        <strain evidence="1">BAD-10</strain>
    </source>
</reference>
<name>A0A941HQE0_9CLOT</name>